<protein>
    <submittedName>
        <fullName evidence="4">Acetyl esterase</fullName>
    </submittedName>
</protein>
<keyword evidence="5" id="KW-1185">Reference proteome</keyword>
<evidence type="ECO:0000256" key="1">
    <source>
        <dbReference type="ARBA" id="ARBA00022801"/>
    </source>
</evidence>
<dbReference type="STRING" id="500610.SAMN02799615_02531"/>
<evidence type="ECO:0000259" key="3">
    <source>
        <dbReference type="Pfam" id="PF07859"/>
    </source>
</evidence>
<reference evidence="5" key="1">
    <citation type="submission" date="2016-10" db="EMBL/GenBank/DDBJ databases">
        <authorList>
            <person name="Varghese N."/>
            <person name="Submissions S."/>
        </authorList>
    </citation>
    <scope>NUCLEOTIDE SEQUENCE [LARGE SCALE GENOMIC DNA]</scope>
    <source>
        <strain evidence="5">UNC178MFTsu3.1</strain>
    </source>
</reference>
<evidence type="ECO:0000256" key="2">
    <source>
        <dbReference type="SAM" id="SignalP"/>
    </source>
</evidence>
<dbReference type="InterPro" id="IPR013094">
    <property type="entry name" value="AB_hydrolase_3"/>
</dbReference>
<dbReference type="GO" id="GO:0016787">
    <property type="term" value="F:hydrolase activity"/>
    <property type="evidence" value="ECO:0007669"/>
    <property type="project" value="UniProtKB-KW"/>
</dbReference>
<organism evidence="4 5">
    <name type="scientific">Dyella marensis</name>
    <dbReference type="NCBI Taxonomy" id="500610"/>
    <lineage>
        <taxon>Bacteria</taxon>
        <taxon>Pseudomonadati</taxon>
        <taxon>Pseudomonadota</taxon>
        <taxon>Gammaproteobacteria</taxon>
        <taxon>Lysobacterales</taxon>
        <taxon>Rhodanobacteraceae</taxon>
        <taxon>Dyella</taxon>
    </lineage>
</organism>
<dbReference type="InterPro" id="IPR050300">
    <property type="entry name" value="GDXG_lipolytic_enzyme"/>
</dbReference>
<keyword evidence="1" id="KW-0378">Hydrolase</keyword>
<dbReference type="Pfam" id="PF07859">
    <property type="entry name" value="Abhydrolase_3"/>
    <property type="match status" value="1"/>
</dbReference>
<evidence type="ECO:0000313" key="5">
    <source>
        <dbReference type="Proteomes" id="UP000199477"/>
    </source>
</evidence>
<dbReference type="RefSeq" id="WP_026635534.1">
    <property type="nucleotide sequence ID" value="NZ_FONH01000008.1"/>
</dbReference>
<feature type="domain" description="Alpha/beta hydrolase fold-3" evidence="3">
    <location>
        <begin position="100"/>
        <end position="308"/>
    </location>
</feature>
<dbReference type="AlphaFoldDB" id="A0A1I2G8X1"/>
<name>A0A1I2G8X1_9GAMM</name>
<dbReference type="SUPFAM" id="SSF53474">
    <property type="entry name" value="alpha/beta-Hydrolases"/>
    <property type="match status" value="1"/>
</dbReference>
<dbReference type="Proteomes" id="UP000199477">
    <property type="component" value="Unassembled WGS sequence"/>
</dbReference>
<sequence>MNTFKTLFAAIALGAAAQASAGQLEPSTQAFVDALAAKGGQPIYKLPVAQARQVLEDAQSGNVAKLAVDKQEISFDDAKAGKVSLTIIRPRGVDGTLPAVLYIHGAGWVLGSENTHDRLVRQLAHGARAAVVFVNYARAPEAKFPVQDEQAYAAARWVVEHGKQHGIDGNNMAIAGDSVGGNMTAAVTLMAKQRGGPKFVYQVLFYPVTDANFDNGSYREFANGPWLTLPAMQWFWNAYVPNEAARKNPLVTPLNATLEQLKGLPPALVITDDNDVLRDEGEAYAHKLMDAGVEVTATRYLGTIHDFVMLNALGDTPAARAAVEQAGGKLRAALYPAR</sequence>
<gene>
    <name evidence="4" type="ORF">SAMN02799615_02531</name>
</gene>
<proteinExistence type="predicted"/>
<dbReference type="Gene3D" id="3.40.50.1820">
    <property type="entry name" value="alpha/beta hydrolase"/>
    <property type="match status" value="1"/>
</dbReference>
<evidence type="ECO:0000313" key="4">
    <source>
        <dbReference type="EMBL" id="SFF13613.1"/>
    </source>
</evidence>
<dbReference type="InterPro" id="IPR029058">
    <property type="entry name" value="AB_hydrolase_fold"/>
</dbReference>
<feature type="signal peptide" evidence="2">
    <location>
        <begin position="1"/>
        <end position="21"/>
    </location>
</feature>
<accession>A0A1I2G8X1</accession>
<feature type="chain" id="PRO_5011795954" evidence="2">
    <location>
        <begin position="22"/>
        <end position="338"/>
    </location>
</feature>
<dbReference type="PANTHER" id="PTHR48081">
    <property type="entry name" value="AB HYDROLASE SUPERFAMILY PROTEIN C4A8.06C"/>
    <property type="match status" value="1"/>
</dbReference>
<dbReference type="PANTHER" id="PTHR48081:SF8">
    <property type="entry name" value="ALPHA_BETA HYDROLASE FOLD-3 DOMAIN-CONTAINING PROTEIN-RELATED"/>
    <property type="match status" value="1"/>
</dbReference>
<keyword evidence="2" id="KW-0732">Signal</keyword>
<dbReference type="EMBL" id="FONH01000008">
    <property type="protein sequence ID" value="SFF13613.1"/>
    <property type="molecule type" value="Genomic_DNA"/>
</dbReference>